<name>A0ABP9WYD2_9CHLR</name>
<dbReference type="InterPro" id="IPR013249">
    <property type="entry name" value="RNA_pol_sigma70_r4_t2"/>
</dbReference>
<dbReference type="EMBL" id="BAABRU010000006">
    <property type="protein sequence ID" value="GAA5528215.1"/>
    <property type="molecule type" value="Genomic_DNA"/>
</dbReference>
<keyword evidence="5" id="KW-0804">Transcription</keyword>
<dbReference type="Gene3D" id="1.10.10.10">
    <property type="entry name" value="Winged helix-like DNA-binding domain superfamily/Winged helix DNA-binding domain"/>
    <property type="match status" value="1"/>
</dbReference>
<dbReference type="InterPro" id="IPR039425">
    <property type="entry name" value="RNA_pol_sigma-70-like"/>
</dbReference>
<evidence type="ECO:0000259" key="7">
    <source>
        <dbReference type="Pfam" id="PF08281"/>
    </source>
</evidence>
<evidence type="ECO:0000256" key="4">
    <source>
        <dbReference type="ARBA" id="ARBA00023125"/>
    </source>
</evidence>
<dbReference type="PANTHER" id="PTHR43133">
    <property type="entry name" value="RNA POLYMERASE ECF-TYPE SIGMA FACTO"/>
    <property type="match status" value="1"/>
</dbReference>
<keyword evidence="3" id="KW-0731">Sigma factor</keyword>
<dbReference type="InterPro" id="IPR013324">
    <property type="entry name" value="RNA_pol_sigma_r3/r4-like"/>
</dbReference>
<evidence type="ECO:0000256" key="2">
    <source>
        <dbReference type="ARBA" id="ARBA00023015"/>
    </source>
</evidence>
<dbReference type="SUPFAM" id="SSF88659">
    <property type="entry name" value="Sigma3 and sigma4 domains of RNA polymerase sigma factors"/>
    <property type="match status" value="1"/>
</dbReference>
<protein>
    <submittedName>
        <fullName evidence="8">ECF RNA polymerase sigma factor SigX</fullName>
    </submittedName>
</protein>
<dbReference type="SUPFAM" id="SSF88946">
    <property type="entry name" value="Sigma2 domain of RNA polymerase sigma factors"/>
    <property type="match status" value="1"/>
</dbReference>
<keyword evidence="9" id="KW-1185">Reference proteome</keyword>
<feature type="domain" description="RNA polymerase sigma-70 region 2" evidence="6">
    <location>
        <begin position="27"/>
        <end position="94"/>
    </location>
</feature>
<dbReference type="InterPro" id="IPR014284">
    <property type="entry name" value="RNA_pol_sigma-70_dom"/>
</dbReference>
<dbReference type="Proteomes" id="UP001428290">
    <property type="component" value="Unassembled WGS sequence"/>
</dbReference>
<dbReference type="Pfam" id="PF04542">
    <property type="entry name" value="Sigma70_r2"/>
    <property type="match status" value="1"/>
</dbReference>
<sequence>MDLITRVRDVFTASHPLVDPASFAQFYQQTHAVVFRYVYMLHGSPKSDVEDYTAEAFARAWKQRQRFSGDDEAALGWIITIARRIVIDQQRRASSAIGRLRAQLDRPLPPTPEQQAIQRERQHLALELLAHVSLTQRDHLIMRYFLGWRVQTIAQHLGCSENAVSVSIHRALRILQTQHATLAEELFNDA</sequence>
<dbReference type="Pfam" id="PF08281">
    <property type="entry name" value="Sigma70_r4_2"/>
    <property type="match status" value="1"/>
</dbReference>
<evidence type="ECO:0000259" key="6">
    <source>
        <dbReference type="Pfam" id="PF04542"/>
    </source>
</evidence>
<dbReference type="Gene3D" id="1.10.1740.10">
    <property type="match status" value="1"/>
</dbReference>
<comment type="similarity">
    <text evidence="1">Belongs to the sigma-70 factor family. ECF subfamily.</text>
</comment>
<reference evidence="8 9" key="1">
    <citation type="submission" date="2024-02" db="EMBL/GenBank/DDBJ databases">
        <title>Herpetosiphon gulosus NBRC 112829.</title>
        <authorList>
            <person name="Ichikawa N."/>
            <person name="Katano-Makiyama Y."/>
            <person name="Hidaka K."/>
        </authorList>
    </citation>
    <scope>NUCLEOTIDE SEQUENCE [LARGE SCALE GENOMIC DNA]</scope>
    <source>
        <strain evidence="8 9">NBRC 112829</strain>
    </source>
</reference>
<dbReference type="InterPro" id="IPR036388">
    <property type="entry name" value="WH-like_DNA-bd_sf"/>
</dbReference>
<proteinExistence type="inferred from homology"/>
<dbReference type="RefSeq" id="WP_345721827.1">
    <property type="nucleotide sequence ID" value="NZ_BAABRU010000006.1"/>
</dbReference>
<dbReference type="PANTHER" id="PTHR43133:SF8">
    <property type="entry name" value="RNA POLYMERASE SIGMA FACTOR HI_1459-RELATED"/>
    <property type="match status" value="1"/>
</dbReference>
<evidence type="ECO:0000313" key="9">
    <source>
        <dbReference type="Proteomes" id="UP001428290"/>
    </source>
</evidence>
<evidence type="ECO:0000256" key="1">
    <source>
        <dbReference type="ARBA" id="ARBA00010641"/>
    </source>
</evidence>
<gene>
    <name evidence="8" type="primary">sigX_1</name>
    <name evidence="8" type="ORF">Hgul01_02012</name>
</gene>
<feature type="domain" description="RNA polymerase sigma factor 70 region 4 type 2" evidence="7">
    <location>
        <begin position="125"/>
        <end position="173"/>
    </location>
</feature>
<dbReference type="InterPro" id="IPR007627">
    <property type="entry name" value="RNA_pol_sigma70_r2"/>
</dbReference>
<evidence type="ECO:0000313" key="8">
    <source>
        <dbReference type="EMBL" id="GAA5528215.1"/>
    </source>
</evidence>
<organism evidence="8 9">
    <name type="scientific">Herpetosiphon gulosus</name>
    <dbReference type="NCBI Taxonomy" id="1973496"/>
    <lineage>
        <taxon>Bacteria</taxon>
        <taxon>Bacillati</taxon>
        <taxon>Chloroflexota</taxon>
        <taxon>Chloroflexia</taxon>
        <taxon>Herpetosiphonales</taxon>
        <taxon>Herpetosiphonaceae</taxon>
        <taxon>Herpetosiphon</taxon>
    </lineage>
</organism>
<evidence type="ECO:0000256" key="3">
    <source>
        <dbReference type="ARBA" id="ARBA00023082"/>
    </source>
</evidence>
<dbReference type="InterPro" id="IPR013325">
    <property type="entry name" value="RNA_pol_sigma_r2"/>
</dbReference>
<keyword evidence="2" id="KW-0805">Transcription regulation</keyword>
<keyword evidence="4" id="KW-0238">DNA-binding</keyword>
<accession>A0ABP9WYD2</accession>
<evidence type="ECO:0000256" key="5">
    <source>
        <dbReference type="ARBA" id="ARBA00023163"/>
    </source>
</evidence>
<dbReference type="NCBIfam" id="TIGR02937">
    <property type="entry name" value="sigma70-ECF"/>
    <property type="match status" value="1"/>
</dbReference>
<comment type="caution">
    <text evidence="8">The sequence shown here is derived from an EMBL/GenBank/DDBJ whole genome shotgun (WGS) entry which is preliminary data.</text>
</comment>